<dbReference type="InterPro" id="IPR007518">
    <property type="entry name" value="MINDY"/>
</dbReference>
<dbReference type="PANTHER" id="PTHR18063">
    <property type="entry name" value="NF-E2 INDUCIBLE PROTEIN"/>
    <property type="match status" value="1"/>
</dbReference>
<feature type="compositionally biased region" description="Low complexity" evidence="1">
    <location>
        <begin position="869"/>
        <end position="881"/>
    </location>
</feature>
<protein>
    <recommendedName>
        <fullName evidence="2">MINDY deubiquitinase domain-containing protein</fullName>
    </recommendedName>
</protein>
<dbReference type="EMBL" id="ML119721">
    <property type="protein sequence ID" value="RPA77771.1"/>
    <property type="molecule type" value="Genomic_DNA"/>
</dbReference>
<dbReference type="PANTHER" id="PTHR18063:SF6">
    <property type="entry name" value="UBIQUITIN CARBOXYL-TERMINAL HYDROLASE"/>
    <property type="match status" value="1"/>
</dbReference>
<reference evidence="3 4" key="1">
    <citation type="journal article" date="2018" name="Nat. Ecol. Evol.">
        <title>Pezizomycetes genomes reveal the molecular basis of ectomycorrhizal truffle lifestyle.</title>
        <authorList>
            <person name="Murat C."/>
            <person name="Payen T."/>
            <person name="Noel B."/>
            <person name="Kuo A."/>
            <person name="Morin E."/>
            <person name="Chen J."/>
            <person name="Kohler A."/>
            <person name="Krizsan K."/>
            <person name="Balestrini R."/>
            <person name="Da Silva C."/>
            <person name="Montanini B."/>
            <person name="Hainaut M."/>
            <person name="Levati E."/>
            <person name="Barry K.W."/>
            <person name="Belfiori B."/>
            <person name="Cichocki N."/>
            <person name="Clum A."/>
            <person name="Dockter R.B."/>
            <person name="Fauchery L."/>
            <person name="Guy J."/>
            <person name="Iotti M."/>
            <person name="Le Tacon F."/>
            <person name="Lindquist E.A."/>
            <person name="Lipzen A."/>
            <person name="Malagnac F."/>
            <person name="Mello A."/>
            <person name="Molinier V."/>
            <person name="Miyauchi S."/>
            <person name="Poulain J."/>
            <person name="Riccioni C."/>
            <person name="Rubini A."/>
            <person name="Sitrit Y."/>
            <person name="Splivallo R."/>
            <person name="Traeger S."/>
            <person name="Wang M."/>
            <person name="Zifcakova L."/>
            <person name="Wipf D."/>
            <person name="Zambonelli A."/>
            <person name="Paolocci F."/>
            <person name="Nowrousian M."/>
            <person name="Ottonello S."/>
            <person name="Baldrian P."/>
            <person name="Spatafora J.W."/>
            <person name="Henrissat B."/>
            <person name="Nagy L.G."/>
            <person name="Aury J.M."/>
            <person name="Wincker P."/>
            <person name="Grigoriev I.V."/>
            <person name="Bonfante P."/>
            <person name="Martin F.M."/>
        </authorList>
    </citation>
    <scope>NUCLEOTIDE SEQUENCE [LARGE SCALE GENOMIC DNA]</scope>
    <source>
        <strain evidence="3 4">RN42</strain>
    </source>
</reference>
<name>A0A3N4I0P6_ASCIM</name>
<feature type="compositionally biased region" description="Polar residues" evidence="1">
    <location>
        <begin position="204"/>
        <end position="222"/>
    </location>
</feature>
<organism evidence="3 4">
    <name type="scientific">Ascobolus immersus RN42</name>
    <dbReference type="NCBI Taxonomy" id="1160509"/>
    <lineage>
        <taxon>Eukaryota</taxon>
        <taxon>Fungi</taxon>
        <taxon>Dikarya</taxon>
        <taxon>Ascomycota</taxon>
        <taxon>Pezizomycotina</taxon>
        <taxon>Pezizomycetes</taxon>
        <taxon>Pezizales</taxon>
        <taxon>Ascobolaceae</taxon>
        <taxon>Ascobolus</taxon>
    </lineage>
</organism>
<feature type="compositionally biased region" description="Polar residues" evidence="1">
    <location>
        <begin position="854"/>
        <end position="868"/>
    </location>
</feature>
<accession>A0A3N4I0P6</accession>
<feature type="domain" description="MINDY deubiquitinase" evidence="2">
    <location>
        <begin position="284"/>
        <end position="576"/>
    </location>
</feature>
<dbReference type="GO" id="GO:0005829">
    <property type="term" value="C:cytosol"/>
    <property type="evidence" value="ECO:0007669"/>
    <property type="project" value="TreeGrafter"/>
</dbReference>
<dbReference type="GO" id="GO:0071108">
    <property type="term" value="P:protein K48-linked deubiquitination"/>
    <property type="evidence" value="ECO:0007669"/>
    <property type="project" value="TreeGrafter"/>
</dbReference>
<evidence type="ECO:0000259" key="2">
    <source>
        <dbReference type="Pfam" id="PF04424"/>
    </source>
</evidence>
<keyword evidence="4" id="KW-1185">Reference proteome</keyword>
<gene>
    <name evidence="3" type="ORF">BJ508DRAFT_164690</name>
</gene>
<dbReference type="AlphaFoldDB" id="A0A3N4I0P6"/>
<dbReference type="STRING" id="1160509.A0A3N4I0P6"/>
<evidence type="ECO:0000256" key="1">
    <source>
        <dbReference type="SAM" id="MobiDB-lite"/>
    </source>
</evidence>
<dbReference type="GO" id="GO:0004843">
    <property type="term" value="F:cysteine-type deubiquitinase activity"/>
    <property type="evidence" value="ECO:0007669"/>
    <property type="project" value="InterPro"/>
</dbReference>
<feature type="region of interest" description="Disordered" evidence="1">
    <location>
        <begin position="667"/>
        <end position="710"/>
    </location>
</feature>
<dbReference type="InterPro" id="IPR033979">
    <property type="entry name" value="MINDY_domain"/>
</dbReference>
<feature type="region of interest" description="Disordered" evidence="1">
    <location>
        <begin position="99"/>
        <end position="149"/>
    </location>
</feature>
<dbReference type="Pfam" id="PF04424">
    <property type="entry name" value="MINDY_DUB"/>
    <property type="match status" value="1"/>
</dbReference>
<sequence>MIKIHPDNTTTDGCHRSAPQLSKMDSVARSIVVWLPRISTRVSTPDGLGPEPRLTELHIKDGAEGQEGPEMHSLPAKQDIDLEDEDYVIVSAIDFDQEKEPLDKDKGKEPVLEPLVDQANEDDSKNTNPLDNNNNDKECGLFSPTAGPLQTHDLKIESTAEMGTGDTPAFSPSSTGELQEQQQKVVSFNATAQVFVPKRRVTDNTAPSNITQQPGFVQQPSPQHIMRGYPPRLVEMDQSSSIFNSMPYSALPQMSMRTASVDMRRSFEQTYTHWKSLGNTSPPYKWREVQWRDPTDAGRKAAKRNTRVLVGTEENSSLIVALINALILTTPLEGPRGRVEMLLNRASKDHREIHSSDVLSAAVEDIRDRTGDRDKDFLYWLLRWELRVDLDQHLFATPLLDSFADTEDYQELRQILGSIPLLHGFLLSPKGEKDVLQAYTKYFHSLNEFRTASMNPQKRIPEEDLALLDGWIQKHSNRPTSYGISQIIGRLGPSRVGLFFCNNAFYTVMTCNGIPNKIRDIQSAPSSSEPVESRVAEFETKVFQLLTDSATDCTAIDAVWRELRSDNEVHYYTGDFQRADPVRKKWTLHSSADSWRGFLGVKNRLNKQAKIELIVSSSDTSSVGRVLPHWDSIIERIENNNGKNLNKVNSVANSYNQPLSTITEETACSTRGRSLSNNSSQVASYQSTRAPSMTGSVTADSSSIHGARERSFSNSSLASYQSTRAPAMASSVISEDRSMCSARERSFSNNSLASWGPLLPEDGSAYSRSERSFSGNSLASYQSAWAPSMVGSVIAEDGSACSRGERSFSGNSLASYQSAWAPSMVGSVITEDGSACSRGERSFSNNSLASYQSTRAPATVGTVQSTEMPSVVSSPQSPKQSAMLGFGQASSTEAPSMFGSLNNTQRRASFASVQPTQLLAPPVSAQSLTAPSSETETTTSQGLTAEVPENWTRPPVRQPLLPPPIADLEAGRARPPEVFKTVAPESNFSSRRCSGSSRVSSPTRSESAALKIFDPFTSSHKPVFQPLAAPANQETQAVNPEQMRGFTFADFERFMAIHNEQKRNASNGYNNGTGALFNGLPYNGFISNPNSGYNSPSASVYGSSAGSARPSCPGSPHFPGFRGLTQAKDANGGSLMEITNHIMSDRGLQSLSSPGSPPYNLSPRPGEFLGTVNWEEQMRMNTGKRQPDQRRTFSNGSVMSIIPELPVSASASRGRTDIDAVGDDGRRLCMSLTSQG</sequence>
<dbReference type="Proteomes" id="UP000275078">
    <property type="component" value="Unassembled WGS sequence"/>
</dbReference>
<dbReference type="GO" id="GO:1990380">
    <property type="term" value="F:K48-linked deubiquitinase activity"/>
    <property type="evidence" value="ECO:0007669"/>
    <property type="project" value="InterPro"/>
</dbReference>
<feature type="region of interest" description="Disordered" evidence="1">
    <location>
        <begin position="204"/>
        <end position="223"/>
    </location>
</feature>
<proteinExistence type="predicted"/>
<evidence type="ECO:0000313" key="3">
    <source>
        <dbReference type="EMBL" id="RPA77771.1"/>
    </source>
</evidence>
<feature type="region of interest" description="Disordered" evidence="1">
    <location>
        <begin position="854"/>
        <end position="890"/>
    </location>
</feature>
<dbReference type="GO" id="GO:0071944">
    <property type="term" value="C:cell periphery"/>
    <property type="evidence" value="ECO:0007669"/>
    <property type="project" value="TreeGrafter"/>
</dbReference>
<feature type="compositionally biased region" description="Basic and acidic residues" evidence="1">
    <location>
        <begin position="99"/>
        <end position="111"/>
    </location>
</feature>
<feature type="compositionally biased region" description="Polar residues" evidence="1">
    <location>
        <begin position="667"/>
        <end position="704"/>
    </location>
</feature>
<dbReference type="GO" id="GO:0016807">
    <property type="term" value="F:cysteine-type carboxypeptidase activity"/>
    <property type="evidence" value="ECO:0007669"/>
    <property type="project" value="TreeGrafter"/>
</dbReference>
<evidence type="ECO:0000313" key="4">
    <source>
        <dbReference type="Proteomes" id="UP000275078"/>
    </source>
</evidence>
<feature type="region of interest" description="Disordered" evidence="1">
    <location>
        <begin position="923"/>
        <end position="957"/>
    </location>
</feature>